<proteinExistence type="predicted"/>
<accession>A0A075UY69</accession>
<feature type="chain" id="PRO_5001710832" evidence="1">
    <location>
        <begin position="22"/>
        <end position="324"/>
    </location>
</feature>
<dbReference type="RefSeq" id="WP_038518103.1">
    <property type="nucleotide sequence ID" value="NZ_CP008953.1"/>
</dbReference>
<keyword evidence="4" id="KW-1185">Reference proteome</keyword>
<dbReference type="eggNOG" id="COG1732">
    <property type="taxonomic scope" value="Bacteria"/>
</dbReference>
<evidence type="ECO:0000256" key="1">
    <source>
        <dbReference type="SAM" id="SignalP"/>
    </source>
</evidence>
<evidence type="ECO:0000313" key="3">
    <source>
        <dbReference type="EMBL" id="AIG79167.1"/>
    </source>
</evidence>
<dbReference type="SUPFAM" id="SSF53850">
    <property type="entry name" value="Periplasmic binding protein-like II"/>
    <property type="match status" value="1"/>
</dbReference>
<reference evidence="3 4" key="1">
    <citation type="journal article" date="2014" name="J. Biotechnol.">
        <title>Complete genome sequence of the actinobacterium Amycolatopsis japonica MG417-CF17(T) (=DSM 44213T) producing (S,S)-N,N'-ethylenediaminedisuccinic acid.</title>
        <authorList>
            <person name="Stegmann E."/>
            <person name="Albersmeier A."/>
            <person name="Spohn M."/>
            <person name="Gert H."/>
            <person name="Weber T."/>
            <person name="Wohlleben W."/>
            <person name="Kalinowski J."/>
            <person name="Ruckert C."/>
        </authorList>
    </citation>
    <scope>NUCLEOTIDE SEQUENCE [LARGE SCALE GENOMIC DNA]</scope>
    <source>
        <strain evidence="4">MG417-CF17 (DSM 44213)</strain>
    </source>
</reference>
<feature type="signal peptide" evidence="1">
    <location>
        <begin position="1"/>
        <end position="21"/>
    </location>
</feature>
<dbReference type="GO" id="GO:0043190">
    <property type="term" value="C:ATP-binding cassette (ABC) transporter complex"/>
    <property type="evidence" value="ECO:0007669"/>
    <property type="project" value="InterPro"/>
</dbReference>
<feature type="domain" description="ABC-type glycine betaine transport system substrate-binding" evidence="2">
    <location>
        <begin position="50"/>
        <end position="318"/>
    </location>
</feature>
<dbReference type="AlphaFoldDB" id="A0A075UY69"/>
<name>A0A075UY69_9PSEU</name>
<dbReference type="HOGENOM" id="CLU_038355_1_0_11"/>
<evidence type="ECO:0000313" key="4">
    <source>
        <dbReference type="Proteomes" id="UP000028492"/>
    </source>
</evidence>
<gene>
    <name evidence="3" type="ORF">AJAP_31740</name>
</gene>
<dbReference type="KEGG" id="aja:AJAP_31740"/>
<dbReference type="Gene3D" id="3.40.190.10">
    <property type="entry name" value="Periplasmic binding protein-like II"/>
    <property type="match status" value="1"/>
</dbReference>
<evidence type="ECO:0000259" key="2">
    <source>
        <dbReference type="Pfam" id="PF04069"/>
    </source>
</evidence>
<dbReference type="PROSITE" id="PS51257">
    <property type="entry name" value="PROKAR_LIPOPROTEIN"/>
    <property type="match status" value="1"/>
</dbReference>
<sequence>MRMLRRTTAAVLALVASASLAAGCTIGKEETGAQVGAGSIKKIDALNGAQIRVSSKEFDEQLLLGQIAIVALQAAGASPEDKTNITGSSNVRQALTSGAVDLYWEYTGTAWISYLNQTKPISDPQAQYDAVKQADAANGVTWWARSPANDTYALAGNPATLTRTGVKTLSDYAALVNRDPAAASTCMGPEFKSRDDGFPGLAKAYGFSLPDPQVHLLNDAVVYPSIGKGDPCGFGSVASTDGRVAAQHLTVLEDDKHFFPTYNPAITIATPLARKYPQLEQVFTPIAAKLDTATLTDLNKKVSVDGQKAATVARDWLKSAGFIS</sequence>
<keyword evidence="1" id="KW-0732">Signal</keyword>
<dbReference type="Pfam" id="PF04069">
    <property type="entry name" value="OpuAC"/>
    <property type="match status" value="1"/>
</dbReference>
<dbReference type="EMBL" id="CP008953">
    <property type="protein sequence ID" value="AIG79167.1"/>
    <property type="molecule type" value="Genomic_DNA"/>
</dbReference>
<dbReference type="CDD" id="cd13611">
    <property type="entry name" value="PBP2_YehZ"/>
    <property type="match status" value="1"/>
</dbReference>
<dbReference type="STRING" id="208439.AJAP_31740"/>
<organism evidence="3 4">
    <name type="scientific">Amycolatopsis japonica</name>
    <dbReference type="NCBI Taxonomy" id="208439"/>
    <lineage>
        <taxon>Bacteria</taxon>
        <taxon>Bacillati</taxon>
        <taxon>Actinomycetota</taxon>
        <taxon>Actinomycetes</taxon>
        <taxon>Pseudonocardiales</taxon>
        <taxon>Pseudonocardiaceae</taxon>
        <taxon>Amycolatopsis</taxon>
        <taxon>Amycolatopsis japonica group</taxon>
    </lineage>
</organism>
<dbReference type="Proteomes" id="UP000028492">
    <property type="component" value="Chromosome"/>
</dbReference>
<dbReference type="GO" id="GO:0022857">
    <property type="term" value="F:transmembrane transporter activity"/>
    <property type="evidence" value="ECO:0007669"/>
    <property type="project" value="InterPro"/>
</dbReference>
<protein>
    <submittedName>
        <fullName evidence="3">Glycine betaine/choline ABC superfamily ATP binding cassette transporter, binding protein</fullName>
    </submittedName>
</protein>
<dbReference type="InterPro" id="IPR007210">
    <property type="entry name" value="ABC_Gly_betaine_transp_sub-bd"/>
</dbReference>
<dbReference type="Gene3D" id="3.40.190.120">
    <property type="entry name" value="Osmoprotection protein (prox), domain 2"/>
    <property type="match status" value="1"/>
</dbReference>